<protein>
    <recommendedName>
        <fullName evidence="4">Lipoprotein</fullName>
    </recommendedName>
</protein>
<dbReference type="AlphaFoldDB" id="S9UFC5"/>
<proteinExistence type="predicted"/>
<sequence length="263" mass="30022">MKWVHLIIILSFTALTACQNSTDENAAIINDSKKLVLSDRVTSSILYYEIKNKPNGSEIGYQEIAMDYDNDGYVINEDRFLKKEFLVGLGKDLLNKKTYKINANLSLIDFTETEFLNNKKRYDGKIKIKEKDNSIQISKENTEYTPDGKENTNSEQNSLPYEAIFSSGSYFHTPFLIHSIKDKYIFINTLDGKVHSYINEGVENVKNIVFGTTNAIKLTTTDNKVKIWIDPNLHVVLQIEEYITDESILITTLTKINPKGNAK</sequence>
<keyword evidence="1" id="KW-0732">Signal</keyword>
<dbReference type="RefSeq" id="WP_021257784.1">
    <property type="nucleotide sequence ID" value="NZ_ATMT01000002.1"/>
</dbReference>
<reference evidence="2 3" key="1">
    <citation type="submission" date="2013-05" db="EMBL/GenBank/DDBJ databases">
        <authorList>
            <person name="Strain E.A."/>
            <person name="Brown E."/>
            <person name="Allard M.W."/>
            <person name="Luo Y.L."/>
        </authorList>
    </citation>
    <scope>NUCLEOTIDE SEQUENCE [LARGE SCALE GENOMIC DNA]</scope>
    <source>
        <strain evidence="2 3">TS-15</strain>
    </source>
</reference>
<organism evidence="2 3">
    <name type="scientific">Paenibacillus alvei TS-15</name>
    <dbReference type="NCBI Taxonomy" id="1117108"/>
    <lineage>
        <taxon>Bacteria</taxon>
        <taxon>Bacillati</taxon>
        <taxon>Bacillota</taxon>
        <taxon>Bacilli</taxon>
        <taxon>Bacillales</taxon>
        <taxon>Paenibacillaceae</taxon>
        <taxon>Paenibacillus</taxon>
    </lineage>
</organism>
<dbReference type="EMBL" id="ATMT01000002">
    <property type="protein sequence ID" value="EPY09165.1"/>
    <property type="molecule type" value="Genomic_DNA"/>
</dbReference>
<evidence type="ECO:0000313" key="2">
    <source>
        <dbReference type="EMBL" id="EPY09165.1"/>
    </source>
</evidence>
<accession>S9UFC5</accession>
<evidence type="ECO:0000256" key="1">
    <source>
        <dbReference type="SAM" id="SignalP"/>
    </source>
</evidence>
<dbReference type="PROSITE" id="PS51257">
    <property type="entry name" value="PROKAR_LIPOPROTEIN"/>
    <property type="match status" value="1"/>
</dbReference>
<gene>
    <name evidence="2" type="ORF">PAALTS15_00855</name>
</gene>
<feature type="chain" id="PRO_5038506615" description="Lipoprotein" evidence="1">
    <location>
        <begin position="18"/>
        <end position="263"/>
    </location>
</feature>
<name>S9UFC5_PAEAL</name>
<dbReference type="PATRIC" id="fig|1117108.3.peg.173"/>
<dbReference type="Proteomes" id="UP000015344">
    <property type="component" value="Unassembled WGS sequence"/>
</dbReference>
<evidence type="ECO:0000313" key="3">
    <source>
        <dbReference type="Proteomes" id="UP000015344"/>
    </source>
</evidence>
<feature type="signal peptide" evidence="1">
    <location>
        <begin position="1"/>
        <end position="17"/>
    </location>
</feature>
<comment type="caution">
    <text evidence="2">The sequence shown here is derived from an EMBL/GenBank/DDBJ whole genome shotgun (WGS) entry which is preliminary data.</text>
</comment>
<evidence type="ECO:0008006" key="4">
    <source>
        <dbReference type="Google" id="ProtNLM"/>
    </source>
</evidence>